<evidence type="ECO:0000313" key="2">
    <source>
        <dbReference type="Proteomes" id="UP000271162"/>
    </source>
</evidence>
<reference evidence="3" key="1">
    <citation type="submission" date="2017-02" db="UniProtKB">
        <authorList>
            <consortium name="WormBaseParasite"/>
        </authorList>
    </citation>
    <scope>IDENTIFICATION</scope>
</reference>
<reference evidence="1 2" key="2">
    <citation type="submission" date="2018-11" db="EMBL/GenBank/DDBJ databases">
        <authorList>
            <consortium name="Pathogen Informatics"/>
        </authorList>
    </citation>
    <scope>NUCLEOTIDE SEQUENCE [LARGE SCALE GENOMIC DNA]</scope>
</reference>
<sequence length="106" mass="11895">MCQFSANGFSAIGKSNGTDPRNLGCHCSSETLFDDDQLPKGREPAQCFSCPNALEFLYAYLVFLIVRFLFSVKPPRTLLTKRFFFNGRSLSMCRGNELEPGADDLR</sequence>
<keyword evidence="2" id="KW-1185">Reference proteome</keyword>
<organism evidence="3">
    <name type="scientific">Nippostrongylus brasiliensis</name>
    <name type="common">Rat hookworm</name>
    <dbReference type="NCBI Taxonomy" id="27835"/>
    <lineage>
        <taxon>Eukaryota</taxon>
        <taxon>Metazoa</taxon>
        <taxon>Ecdysozoa</taxon>
        <taxon>Nematoda</taxon>
        <taxon>Chromadorea</taxon>
        <taxon>Rhabditida</taxon>
        <taxon>Rhabditina</taxon>
        <taxon>Rhabditomorpha</taxon>
        <taxon>Strongyloidea</taxon>
        <taxon>Heligmosomidae</taxon>
        <taxon>Nippostrongylus</taxon>
    </lineage>
</organism>
<protein>
    <submittedName>
        <fullName evidence="1 3">Uncharacterized protein</fullName>
    </submittedName>
</protein>
<gene>
    <name evidence="1" type="ORF">NBR_LOCUS11372</name>
</gene>
<proteinExistence type="predicted"/>
<evidence type="ECO:0000313" key="1">
    <source>
        <dbReference type="EMBL" id="VDL74961.1"/>
    </source>
</evidence>
<dbReference type="AlphaFoldDB" id="A0A0N4Y5R9"/>
<name>A0A0N4Y5R9_NIPBR</name>
<dbReference type="Proteomes" id="UP000271162">
    <property type="component" value="Unassembled WGS sequence"/>
</dbReference>
<dbReference type="EMBL" id="UYSL01020512">
    <property type="protein sequence ID" value="VDL74961.1"/>
    <property type="molecule type" value="Genomic_DNA"/>
</dbReference>
<dbReference type="WBParaSite" id="NBR_0001137101-mRNA-1">
    <property type="protein sequence ID" value="NBR_0001137101-mRNA-1"/>
    <property type="gene ID" value="NBR_0001137101"/>
</dbReference>
<accession>A0A0N4Y5R9</accession>
<evidence type="ECO:0000313" key="3">
    <source>
        <dbReference type="WBParaSite" id="NBR_0001137101-mRNA-1"/>
    </source>
</evidence>